<organism evidence="2 3">
    <name type="scientific">Gilliamella bombicola</name>
    <dbReference type="NCBI Taxonomy" id="1798182"/>
    <lineage>
        <taxon>Bacteria</taxon>
        <taxon>Pseudomonadati</taxon>
        <taxon>Pseudomonadota</taxon>
        <taxon>Gammaproteobacteria</taxon>
        <taxon>Orbales</taxon>
        <taxon>Orbaceae</taxon>
        <taxon>Gilliamella</taxon>
    </lineage>
</organism>
<dbReference type="NCBIfam" id="NF007696">
    <property type="entry name" value="PRK10377.1"/>
    <property type="match status" value="1"/>
</dbReference>
<dbReference type="GO" id="GO:0016301">
    <property type="term" value="F:kinase activity"/>
    <property type="evidence" value="ECO:0007669"/>
    <property type="project" value="TreeGrafter"/>
</dbReference>
<keyword evidence="3" id="KW-1185">Reference proteome</keyword>
<dbReference type="RefSeq" id="WP_091350633.1">
    <property type="nucleotide sequence ID" value="NZ_FMAQ01000017.1"/>
</dbReference>
<gene>
    <name evidence="2" type="ORF">GA0061081_11731</name>
</gene>
<dbReference type="EMBL" id="FMAQ01000017">
    <property type="protein sequence ID" value="SCC30865.1"/>
    <property type="molecule type" value="Genomic_DNA"/>
</dbReference>
<dbReference type="GO" id="GO:0009401">
    <property type="term" value="P:phosphoenolpyruvate-dependent sugar phosphotransferase system"/>
    <property type="evidence" value="ECO:0007669"/>
    <property type="project" value="InterPro"/>
</dbReference>
<evidence type="ECO:0000313" key="3">
    <source>
        <dbReference type="Proteomes" id="UP000199670"/>
    </source>
</evidence>
<name>A0A1C4DHU6_9GAMM</name>
<dbReference type="PROSITE" id="PS51097">
    <property type="entry name" value="PTS_EIIA_TYPE_5"/>
    <property type="match status" value="1"/>
</dbReference>
<accession>A0A1C4DHU6</accession>
<evidence type="ECO:0000313" key="2">
    <source>
        <dbReference type="EMBL" id="SCC30865.1"/>
    </source>
</evidence>
<dbReference type="Gene3D" id="2.40.33.40">
    <property type="entry name" value="Phosphotransferase system, glucitol/sorbitol-specific IIA component"/>
    <property type="match status" value="1"/>
</dbReference>
<reference evidence="3" key="1">
    <citation type="submission" date="2016-08" db="EMBL/GenBank/DDBJ databases">
        <authorList>
            <person name="Varghese N."/>
            <person name="Submissions Spin"/>
        </authorList>
    </citation>
    <scope>NUCLEOTIDE SEQUENCE [LARGE SCALE GENOMIC DNA]</scope>
    <source>
        <strain evidence="3">R-53248</strain>
    </source>
</reference>
<dbReference type="Proteomes" id="UP000199670">
    <property type="component" value="Unassembled WGS sequence"/>
</dbReference>
<dbReference type="Pfam" id="PF03829">
    <property type="entry name" value="PTSIIA_gutA"/>
    <property type="match status" value="1"/>
</dbReference>
<dbReference type="GO" id="GO:0005737">
    <property type="term" value="C:cytoplasm"/>
    <property type="evidence" value="ECO:0007669"/>
    <property type="project" value="InterPro"/>
</dbReference>
<feature type="modified residue" description="Phosphohistidine; by HPr" evidence="1">
    <location>
        <position position="44"/>
    </location>
</feature>
<dbReference type="InterPro" id="IPR004716">
    <property type="entry name" value="PTS_IIA_glucitol/sorbitol-sp"/>
</dbReference>
<proteinExistence type="predicted"/>
<dbReference type="PANTHER" id="PTHR40398">
    <property type="entry name" value="PTS SYSTEM GLUCITOL/SORBITOL-SPECIFIC EIIA COMPONENT"/>
    <property type="match status" value="1"/>
</dbReference>
<dbReference type="InterPro" id="IPR036665">
    <property type="entry name" value="PTS_IIA_glucitol/sorbitol_sf"/>
</dbReference>
<dbReference type="STRING" id="1798182.GA0061081_11731"/>
<dbReference type="OrthoDB" id="5113885at2"/>
<dbReference type="PANTHER" id="PTHR40398:SF1">
    <property type="entry name" value="PTS SYSTEM GLUCITOL_SORBITOL-SPECIFIC EIIA COMPONENT"/>
    <property type="match status" value="1"/>
</dbReference>
<dbReference type="GO" id="GO:0008982">
    <property type="term" value="F:protein-N(PI)-phosphohistidine-sugar phosphotransferase activity"/>
    <property type="evidence" value="ECO:0007669"/>
    <property type="project" value="InterPro"/>
</dbReference>
<protein>
    <submittedName>
        <fullName evidence="2">PTS system D-sorbitol-specific IIA component, Gut family (TC 4.A.4.1.1)</fullName>
    </submittedName>
</protein>
<evidence type="ECO:0000256" key="1">
    <source>
        <dbReference type="PROSITE-ProRule" id="PRU00420"/>
    </source>
</evidence>
<sequence length="122" mass="13392">MANVIYHSKINQIGEFAQEALADGMLILFKNGAPADLAEYCFVHSHDDLQQDLQVGQEIKLGKHVYEITAVGDVGSINFRELGHITLRFDGNHQAELPGTVHVKGDVPDQLSVGDEIIILND</sequence>
<dbReference type="AlphaFoldDB" id="A0A1C4DHU6"/>
<dbReference type="SUPFAM" id="SSF141530">
    <property type="entry name" value="PTSIIA/GutA-like"/>
    <property type="match status" value="1"/>
</dbReference>